<dbReference type="Pfam" id="PF06984">
    <property type="entry name" value="MRP-L47"/>
    <property type="match status" value="1"/>
</dbReference>
<accession>A0A642UR89</accession>
<keyword evidence="5" id="KW-0687">Ribonucleoprotein</keyword>
<evidence type="ECO:0000313" key="8">
    <source>
        <dbReference type="EMBL" id="KAA8900270.1"/>
    </source>
</evidence>
<evidence type="ECO:0000256" key="1">
    <source>
        <dbReference type="ARBA" id="ARBA00004173"/>
    </source>
</evidence>
<reference evidence="8" key="1">
    <citation type="journal article" date="2019" name="G3 (Bethesda)">
        <title>Genome Assemblies of Two Rare Opportunistic Yeast Pathogens: Diutina rugosa (syn. Candida rugosa) and Trichomonascus ciferrii (syn. Candida ciferrii).</title>
        <authorList>
            <person name="Mixao V."/>
            <person name="Saus E."/>
            <person name="Hansen A.P."/>
            <person name="Lass-Florl C."/>
            <person name="Gabaldon T."/>
        </authorList>
    </citation>
    <scope>NUCLEOTIDE SEQUENCE</scope>
    <source>
        <strain evidence="8">CBS 4856</strain>
    </source>
</reference>
<dbReference type="GO" id="GO:0032543">
    <property type="term" value="P:mitochondrial translation"/>
    <property type="evidence" value="ECO:0007669"/>
    <property type="project" value="TreeGrafter"/>
</dbReference>
<evidence type="ECO:0000256" key="3">
    <source>
        <dbReference type="ARBA" id="ARBA00022980"/>
    </source>
</evidence>
<dbReference type="GO" id="GO:0005762">
    <property type="term" value="C:mitochondrial large ribosomal subunit"/>
    <property type="evidence" value="ECO:0007669"/>
    <property type="project" value="TreeGrafter"/>
</dbReference>
<proteinExistence type="inferred from homology"/>
<keyword evidence="4" id="KW-0496">Mitochondrion</keyword>
<organism evidence="8 9">
    <name type="scientific">Trichomonascus ciferrii</name>
    <dbReference type="NCBI Taxonomy" id="44093"/>
    <lineage>
        <taxon>Eukaryota</taxon>
        <taxon>Fungi</taxon>
        <taxon>Dikarya</taxon>
        <taxon>Ascomycota</taxon>
        <taxon>Saccharomycotina</taxon>
        <taxon>Dipodascomycetes</taxon>
        <taxon>Dipodascales</taxon>
        <taxon>Trichomonascaceae</taxon>
        <taxon>Trichomonascus</taxon>
        <taxon>Trichomonascus ciferrii complex</taxon>
    </lineage>
</organism>
<dbReference type="Gene3D" id="6.10.330.20">
    <property type="match status" value="1"/>
</dbReference>
<comment type="similarity">
    <text evidence="2">Belongs to the universal ribosomal protein uL29 family.</text>
</comment>
<dbReference type="PANTHER" id="PTHR21183">
    <property type="entry name" value="RIBOSOMAL PROTEIN L47, MITOCHONDRIAL-RELATED"/>
    <property type="match status" value="1"/>
</dbReference>
<keyword evidence="3" id="KW-0689">Ribosomal protein</keyword>
<comment type="caution">
    <text evidence="8">The sequence shown here is derived from an EMBL/GenBank/DDBJ whole genome shotgun (WGS) entry which is preliminary data.</text>
</comment>
<name>A0A642UR89_9ASCO</name>
<gene>
    <name evidence="8" type="ORF">TRICI_006232</name>
</gene>
<dbReference type="GO" id="GO:0003735">
    <property type="term" value="F:structural constituent of ribosome"/>
    <property type="evidence" value="ECO:0007669"/>
    <property type="project" value="InterPro"/>
</dbReference>
<keyword evidence="9" id="KW-1185">Reference proteome</keyword>
<evidence type="ECO:0000313" key="9">
    <source>
        <dbReference type="Proteomes" id="UP000761534"/>
    </source>
</evidence>
<dbReference type="EMBL" id="SWFS01000505">
    <property type="protein sequence ID" value="KAA8900270.1"/>
    <property type="molecule type" value="Genomic_DNA"/>
</dbReference>
<protein>
    <recommendedName>
        <fullName evidence="6">Large ribosomal subunit protein uL29m</fullName>
    </recommendedName>
    <alternativeName>
        <fullName evidence="7">54S ribosomal protein L4, mitochondrial</fullName>
    </alternativeName>
</protein>
<dbReference type="Proteomes" id="UP000761534">
    <property type="component" value="Unassembled WGS sequence"/>
</dbReference>
<sequence length="285" mass="33547">MLIRRGFHTSALREARKRVKATFEAPKLRAPIPPTAKNIAVKDDHPLWQFFKDKKYMRSLADLENPGRPWTVQELRRKSFDDLHTLWYVCLRERNVLLRESQIYNTWGQDMGQDRFKEVSESIGTTMWRIRHVLSERFHSWRNGIEEFENNYGDLMKEFEERYLSADASRDAEMEGQLERFQYMFFGLKPNFEDNLPSEPIVRGLKVVAQLRLDRFKEGEQEVTDVKDINEAFMLFTADHSPEGIQEAIQTIKQYRTTGDPVPEGEAEYEVLAKIIQSAHEELAN</sequence>
<dbReference type="OrthoDB" id="270763at2759"/>
<dbReference type="InterPro" id="IPR010729">
    <property type="entry name" value="Ribosomal_uL29_mit"/>
</dbReference>
<comment type="subcellular location">
    <subcellularLocation>
        <location evidence="1">Mitochondrion</location>
    </subcellularLocation>
</comment>
<evidence type="ECO:0000256" key="6">
    <source>
        <dbReference type="ARBA" id="ARBA00035289"/>
    </source>
</evidence>
<dbReference type="Gene3D" id="6.10.140.1190">
    <property type="match status" value="1"/>
</dbReference>
<evidence type="ECO:0000256" key="2">
    <source>
        <dbReference type="ARBA" id="ARBA00009254"/>
    </source>
</evidence>
<dbReference type="VEuPathDB" id="FungiDB:TRICI_006232"/>
<evidence type="ECO:0000256" key="5">
    <source>
        <dbReference type="ARBA" id="ARBA00023274"/>
    </source>
</evidence>
<dbReference type="InterPro" id="IPR038340">
    <property type="entry name" value="MRP-L47_sf"/>
</dbReference>
<dbReference type="AlphaFoldDB" id="A0A642UR89"/>
<dbReference type="PANTHER" id="PTHR21183:SF18">
    <property type="entry name" value="LARGE RIBOSOMAL SUBUNIT PROTEIN UL29M"/>
    <property type="match status" value="1"/>
</dbReference>
<evidence type="ECO:0000256" key="4">
    <source>
        <dbReference type="ARBA" id="ARBA00023128"/>
    </source>
</evidence>
<evidence type="ECO:0000256" key="7">
    <source>
        <dbReference type="ARBA" id="ARBA00035399"/>
    </source>
</evidence>